<dbReference type="EMBL" id="CATNWA010015588">
    <property type="protein sequence ID" value="CAI9584865.1"/>
    <property type="molecule type" value="Genomic_DNA"/>
</dbReference>
<sequence length="97" mass="10694">MHLVMETNGERASLAAKFQTPLRVGQRESGPKLHRSPVGVLVGGPLRSTAGAWRRLWCTETPVHDMQAFWYLDVCWLVSSSQGQVPGGEQNRHGQVG</sequence>
<evidence type="ECO:0000313" key="1">
    <source>
        <dbReference type="EMBL" id="CAI9584865.1"/>
    </source>
</evidence>
<organism evidence="1 2">
    <name type="scientific">Staurois parvus</name>
    <dbReference type="NCBI Taxonomy" id="386267"/>
    <lineage>
        <taxon>Eukaryota</taxon>
        <taxon>Metazoa</taxon>
        <taxon>Chordata</taxon>
        <taxon>Craniata</taxon>
        <taxon>Vertebrata</taxon>
        <taxon>Euteleostomi</taxon>
        <taxon>Amphibia</taxon>
        <taxon>Batrachia</taxon>
        <taxon>Anura</taxon>
        <taxon>Neobatrachia</taxon>
        <taxon>Ranoidea</taxon>
        <taxon>Ranidae</taxon>
        <taxon>Staurois</taxon>
    </lineage>
</organism>
<protein>
    <submittedName>
        <fullName evidence="1">Uncharacterized protein</fullName>
    </submittedName>
</protein>
<comment type="caution">
    <text evidence="1">The sequence shown here is derived from an EMBL/GenBank/DDBJ whole genome shotgun (WGS) entry which is preliminary data.</text>
</comment>
<reference evidence="1" key="1">
    <citation type="submission" date="2023-05" db="EMBL/GenBank/DDBJ databases">
        <authorList>
            <person name="Stuckert A."/>
        </authorList>
    </citation>
    <scope>NUCLEOTIDE SEQUENCE</scope>
</reference>
<name>A0ABN9ELJ7_9NEOB</name>
<evidence type="ECO:0000313" key="2">
    <source>
        <dbReference type="Proteomes" id="UP001162483"/>
    </source>
</evidence>
<keyword evidence="2" id="KW-1185">Reference proteome</keyword>
<proteinExistence type="predicted"/>
<dbReference type="Proteomes" id="UP001162483">
    <property type="component" value="Unassembled WGS sequence"/>
</dbReference>
<accession>A0ABN9ELJ7</accession>
<gene>
    <name evidence="1" type="ORF">SPARVUS_LOCUS10094569</name>
</gene>